<proteinExistence type="predicted"/>
<evidence type="ECO:0000313" key="2">
    <source>
        <dbReference type="Proteomes" id="UP001230328"/>
    </source>
</evidence>
<comment type="caution">
    <text evidence="1">The sequence shown here is derived from an EMBL/GenBank/DDBJ whole genome shotgun (WGS) entry which is preliminary data.</text>
</comment>
<dbReference type="EMBL" id="JAUSZI010000002">
    <property type="protein sequence ID" value="MDQ1026893.1"/>
    <property type="molecule type" value="Genomic_DNA"/>
</dbReference>
<accession>A0ABU0STK5</accession>
<keyword evidence="2" id="KW-1185">Reference proteome</keyword>
<sequence>MTVNASLPVDTATMYATTALVLDENADLPTPTN</sequence>
<organism evidence="1 2">
    <name type="scientific">Streptomyces umbrinus</name>
    <dbReference type="NCBI Taxonomy" id="67370"/>
    <lineage>
        <taxon>Bacteria</taxon>
        <taxon>Bacillati</taxon>
        <taxon>Actinomycetota</taxon>
        <taxon>Actinomycetes</taxon>
        <taxon>Kitasatosporales</taxon>
        <taxon>Streptomycetaceae</taxon>
        <taxon>Streptomyces</taxon>
        <taxon>Streptomyces phaeochromogenes group</taxon>
    </lineage>
</organism>
<protein>
    <submittedName>
        <fullName evidence="1">Uncharacterized protein</fullName>
    </submittedName>
</protein>
<reference evidence="1 2" key="1">
    <citation type="submission" date="2023-07" db="EMBL/GenBank/DDBJ databases">
        <title>Comparative genomics of wheat-associated soil bacteria to identify genetic determinants of phenazine resistance.</title>
        <authorList>
            <person name="Mouncey N."/>
        </authorList>
    </citation>
    <scope>NUCLEOTIDE SEQUENCE [LARGE SCALE GENOMIC DNA]</scope>
    <source>
        <strain evidence="1 2">V2I4</strain>
    </source>
</reference>
<gene>
    <name evidence="1" type="ORF">QF035_004475</name>
</gene>
<dbReference type="Proteomes" id="UP001230328">
    <property type="component" value="Unassembled WGS sequence"/>
</dbReference>
<evidence type="ECO:0000313" key="1">
    <source>
        <dbReference type="EMBL" id="MDQ1026893.1"/>
    </source>
</evidence>
<name>A0ABU0STK5_9ACTN</name>